<keyword evidence="11" id="KW-0411">Iron-sulfur</keyword>
<dbReference type="GO" id="GO:0051539">
    <property type="term" value="F:4 iron, 4 sulfur cluster binding"/>
    <property type="evidence" value="ECO:0007669"/>
    <property type="project" value="UniProtKB-KW"/>
</dbReference>
<dbReference type="FunFam" id="3.20.20.70:FF:000134">
    <property type="entry name" value="7,8-didemethyl-8-hydroxy-5-deazariboflavin synthase"/>
    <property type="match status" value="1"/>
</dbReference>
<dbReference type="HAMAP" id="MF_01611">
    <property type="entry name" value="FO_synth_sub1"/>
    <property type="match status" value="1"/>
</dbReference>
<comment type="pathway">
    <text evidence="15">Cofactor biosynthesis; coenzyme F420 biosynthesis.</text>
</comment>
<dbReference type="NCBIfam" id="NF005609">
    <property type="entry name" value="PRK07360.1"/>
    <property type="match status" value="1"/>
</dbReference>
<comment type="similarity">
    <text evidence="4">In the C-terminal section; belongs to the radical SAM superfamily. CofH family.</text>
</comment>
<dbReference type="InterPro" id="IPR058240">
    <property type="entry name" value="rSAM_sf"/>
</dbReference>
<reference evidence="18" key="1">
    <citation type="submission" date="2016-10" db="EMBL/GenBank/DDBJ databases">
        <authorList>
            <person name="Varghese N."/>
            <person name="Submissions S."/>
        </authorList>
    </citation>
    <scope>NUCLEOTIDE SEQUENCE [LARGE SCALE GENOMIC DNA]</scope>
    <source>
        <strain evidence="18">JCM 18195</strain>
    </source>
</reference>
<dbReference type="EC" id="2.7.7.106" evidence="15"/>
<organism evidence="17 18">
    <name type="scientific">Geopseudomonas sagittaria</name>
    <dbReference type="NCBI Taxonomy" id="1135990"/>
    <lineage>
        <taxon>Bacteria</taxon>
        <taxon>Pseudomonadati</taxon>
        <taxon>Pseudomonadota</taxon>
        <taxon>Gammaproteobacteria</taxon>
        <taxon>Pseudomonadales</taxon>
        <taxon>Pseudomonadaceae</taxon>
        <taxon>Geopseudomonas</taxon>
    </lineage>
</organism>
<evidence type="ECO:0000259" key="16">
    <source>
        <dbReference type="PROSITE" id="PS51918"/>
    </source>
</evidence>
<evidence type="ECO:0000256" key="1">
    <source>
        <dbReference type="ARBA" id="ARBA00001966"/>
    </source>
</evidence>
<gene>
    <name evidence="15" type="primary">fbiD</name>
    <name evidence="17" type="ORF">SAMN05216229_10371</name>
</gene>
<dbReference type="NCBIfam" id="TIGR03552">
    <property type="entry name" value="F420_cofC"/>
    <property type="match status" value="1"/>
</dbReference>
<keyword evidence="18" id="KW-1185">Reference proteome</keyword>
<dbReference type="SFLD" id="SFLDG01388">
    <property type="entry name" value="7_8-didemethyl-8-hydroxy-5-dea"/>
    <property type="match status" value="2"/>
</dbReference>
<dbReference type="GO" id="GO:0044689">
    <property type="term" value="F:7,8-didemethyl-8-hydroxy-5-deazariboflavin synthase activity"/>
    <property type="evidence" value="ECO:0007669"/>
    <property type="project" value="UniProtKB-EC"/>
</dbReference>
<dbReference type="Pfam" id="PF19288">
    <property type="entry name" value="CofH_C"/>
    <property type="match status" value="1"/>
</dbReference>
<comment type="function">
    <text evidence="15">Guanylyltransferase that catalyzes the activation of (2R)-3-phosphoglycerate (3PG) as 3-[(R)-glyceryl]-diphospho-5'-guanosine, via the condensation of 3PG with GTP. It is involved in the biosynthesis of a derivative of the hydride carrier cofactor coenzyme F420, 3PG-F420.</text>
</comment>
<comment type="cofactor">
    <cofactor evidence="1">
        <name>[4Fe-4S] cluster</name>
        <dbReference type="ChEBI" id="CHEBI:49883"/>
    </cofactor>
</comment>
<feature type="domain" description="Radical SAM core" evidence="16">
    <location>
        <begin position="672"/>
        <end position="910"/>
    </location>
</feature>
<dbReference type="GO" id="GO:0052645">
    <property type="term" value="P:F420-0 metabolic process"/>
    <property type="evidence" value="ECO:0007669"/>
    <property type="project" value="UniProtKB-UniRule"/>
</dbReference>
<dbReference type="NCBIfam" id="TIGR00423">
    <property type="entry name" value="CofH family radical SAM protein"/>
    <property type="match status" value="1"/>
</dbReference>
<keyword evidence="15" id="KW-0548">Nucleotidyltransferase</keyword>
<dbReference type="GO" id="GO:0046872">
    <property type="term" value="F:metal ion binding"/>
    <property type="evidence" value="ECO:0007669"/>
    <property type="project" value="UniProtKB-KW"/>
</dbReference>
<evidence type="ECO:0000256" key="4">
    <source>
        <dbReference type="ARBA" id="ARBA00010051"/>
    </source>
</evidence>
<dbReference type="InterPro" id="IPR034405">
    <property type="entry name" value="F420"/>
</dbReference>
<dbReference type="EMBL" id="FOXM01000003">
    <property type="protein sequence ID" value="SFP51494.1"/>
    <property type="molecule type" value="Genomic_DNA"/>
</dbReference>
<dbReference type="SUPFAM" id="SSF53448">
    <property type="entry name" value="Nucleotide-diphospho-sugar transferases"/>
    <property type="match status" value="1"/>
</dbReference>
<dbReference type="HAMAP" id="MF_02114">
    <property type="entry name" value="CofC"/>
    <property type="match status" value="1"/>
</dbReference>
<dbReference type="OrthoDB" id="9802027at2"/>
<keyword evidence="9" id="KW-0479">Metal-binding</keyword>
<dbReference type="NCBIfam" id="TIGR03551">
    <property type="entry name" value="F420_cofH"/>
    <property type="match status" value="1"/>
</dbReference>
<comment type="pathway">
    <text evidence="3">Cofactor biosynthesis; coenzyme F0 biosynthesis.</text>
</comment>
<dbReference type="SFLD" id="SFLDF00343">
    <property type="entry name" value="aminofutalosine_synthase_(mqnE"/>
    <property type="match status" value="1"/>
</dbReference>
<dbReference type="InterPro" id="IPR006638">
    <property type="entry name" value="Elp3/MiaA/NifB-like_rSAM"/>
</dbReference>
<evidence type="ECO:0000256" key="12">
    <source>
        <dbReference type="ARBA" id="ARBA00023239"/>
    </source>
</evidence>
<dbReference type="SFLD" id="SFLDG01389">
    <property type="entry name" value="menaquinone_synthsis_involved"/>
    <property type="match status" value="1"/>
</dbReference>
<dbReference type="InterPro" id="IPR029044">
    <property type="entry name" value="Nucleotide-diphossugar_trans"/>
</dbReference>
<dbReference type="HAMAP" id="MF_01612">
    <property type="entry name" value="FO_synth_sub2"/>
    <property type="match status" value="1"/>
</dbReference>
<accession>A0A1I5QYW0</accession>
<dbReference type="SFLD" id="SFLDF00294">
    <property type="entry name" value="7_8-didemethyl-8-hydroxy-5-dea"/>
    <property type="match status" value="1"/>
</dbReference>
<dbReference type="PROSITE" id="PS51918">
    <property type="entry name" value="RADICAL_SAM"/>
    <property type="match status" value="2"/>
</dbReference>
<evidence type="ECO:0000313" key="17">
    <source>
        <dbReference type="EMBL" id="SFP51494.1"/>
    </source>
</evidence>
<dbReference type="InterPro" id="IPR045567">
    <property type="entry name" value="CofH/MnqC-like_C"/>
</dbReference>
<dbReference type="SMART" id="SM00729">
    <property type="entry name" value="Elp3"/>
    <property type="match status" value="2"/>
</dbReference>
<comment type="catalytic activity">
    <reaction evidence="13">
        <text>5-amino-6-(D-ribitylamino)uracil + L-tyrosine + S-adenosyl-L-methionine = 5-amino-5-(4-hydroxybenzyl)-6-(D-ribitylimino)-5,6-dihydrouracil + 2-iminoacetate + 5'-deoxyadenosine + L-methionine + H(+)</text>
        <dbReference type="Rhea" id="RHEA:55200"/>
        <dbReference type="ChEBI" id="CHEBI:15378"/>
        <dbReference type="ChEBI" id="CHEBI:15934"/>
        <dbReference type="ChEBI" id="CHEBI:17319"/>
        <dbReference type="ChEBI" id="CHEBI:57844"/>
        <dbReference type="ChEBI" id="CHEBI:58315"/>
        <dbReference type="ChEBI" id="CHEBI:59789"/>
        <dbReference type="ChEBI" id="CHEBI:77846"/>
        <dbReference type="ChEBI" id="CHEBI:85936"/>
        <dbReference type="EC" id="2.5.1.147"/>
    </reaction>
</comment>
<comment type="function">
    <text evidence="2">Catalyzes the radical-mediated synthesis of 7,8-didemethyl-8-hydroxy-5-deazariboflavin (FO) from 5-amino-6-(D-ribitylamino)uracil and L-tyrosine.</text>
</comment>
<comment type="similarity">
    <text evidence="5">In the N-terminal section; belongs to the radical SAM superfamily. CofG family.</text>
</comment>
<evidence type="ECO:0000256" key="5">
    <source>
        <dbReference type="ARBA" id="ARBA00010826"/>
    </source>
</evidence>
<evidence type="ECO:0000256" key="6">
    <source>
        <dbReference type="ARBA" id="ARBA00022485"/>
    </source>
</evidence>
<comment type="catalytic activity">
    <reaction evidence="15">
        <text>(2R)-3-phosphoglycerate + GTP + H(+) = 3-[(R)-glyceryl]-diphospho-5'-guanosine + diphosphate</text>
        <dbReference type="Rhea" id="RHEA:63440"/>
        <dbReference type="ChEBI" id="CHEBI:15378"/>
        <dbReference type="ChEBI" id="CHEBI:33019"/>
        <dbReference type="ChEBI" id="CHEBI:37565"/>
        <dbReference type="ChEBI" id="CHEBI:58272"/>
        <dbReference type="ChEBI" id="CHEBI:147306"/>
        <dbReference type="EC" id="2.7.7.106"/>
    </reaction>
</comment>
<keyword evidence="15" id="KW-0547">Nucleotide-binding</keyword>
<dbReference type="Pfam" id="PF04055">
    <property type="entry name" value="Radical_SAM"/>
    <property type="match status" value="2"/>
</dbReference>
<sequence>MNCWALLAVKHPSQGKQRLAAVLSPRQRRLLVRAMLHRMLEVLLESRQLRGIAIVTPDARALGLIASDRLRLIDDPGGGLNEALTFAARQLERDGADELLVLHADMPRVSATEIDQFITRGRQEGLLLASDARRLGSNALYLPLPVDFTFHFGTQSLEQHLNEAKRKNLSIAVTNLPGLTLDIDEPADLDLLPGGLLFDEFRRKTAMTSSKTPLFSELLEGRTLSDRQALALAEQDATPELFETARALTLRGHGRRVSYSRKVFIPLTRLCRNTCGYCTFATSPKRVPSPYLSADEVLDIARKGAEAGCQEALFTLGEKPELRYAAAREALAEMGYRSTLEYVAAMAERVHKETGLLPHINPGNMDIEEVRMLKPFAASMGIMLESVSARLCERGGPHFNCPDKHPEVRMQTLRNAGEAQVAMTTGILIGIGETRKERIESLLALRDLHARYGHLQEIIIQNFRAKPNTPMAQKPEPDLEDHGWTIAMARLIFGPQMSIQAPPNLRPGELEALIDAGINDWGGISPVTPDHVNPEAAWPHISFLAKQTTQCGRNLIERLALTPAFTQSTARWTGKEMARAILNRIDASGFVRRDKWRAGTSMAPDEDLARLLRSGPSTQASLDVQRIIDKVHAKLDLDEAEIVALFAVDDNDFAALTDAANRLRREVVGDDVTFVQNCNINYTNICQFRCGFCAFAKSQGAASLRGPAYQLDPAQVAERAAEAWQRGASEVCMQGGIHPHYTGHSYLAFVRAVKAAVPQMHIHAFSPLEVIHGATTLGLTLDDYLRQLRDAGLSTLPGTAAEILDDEVRAIICPDKLDTEEWLRVMRTAHAAGIRSTATMMFGHVEKPLHWARHLIRIRDLQKETGGFTEFVPLPFVHMESPLWHKGLARSGPTLRESILVHAVSRLALHGHIRNIQTSWVKMGREGAALCLQAGANDLGGVLMYESITRAAGGANGQLMAETEMSAIATSSGRPLQLRNTLYQPIAPSAERQPATPVQLLAKSAG</sequence>
<dbReference type="NCBIfam" id="TIGR03550">
    <property type="entry name" value="F420_cofG"/>
    <property type="match status" value="1"/>
</dbReference>
<keyword evidence="12" id="KW-0456">Lyase</keyword>
<comment type="similarity">
    <text evidence="15">Belongs to the CofC family.</text>
</comment>
<dbReference type="InterPro" id="IPR013785">
    <property type="entry name" value="Aldolase_TIM"/>
</dbReference>
<dbReference type="InterPro" id="IPR007197">
    <property type="entry name" value="rSAM"/>
</dbReference>
<dbReference type="InterPro" id="IPR019939">
    <property type="entry name" value="CofG_family"/>
</dbReference>
<name>A0A1I5QYW0_9GAMM</name>
<dbReference type="SFLD" id="SFLDG01064">
    <property type="entry name" value="F420__menaquinone_cofactor_bio"/>
    <property type="match status" value="2"/>
</dbReference>
<evidence type="ECO:0000256" key="8">
    <source>
        <dbReference type="ARBA" id="ARBA00022691"/>
    </source>
</evidence>
<feature type="domain" description="Radical SAM core" evidence="16">
    <location>
        <begin position="257"/>
        <end position="502"/>
    </location>
</feature>
<keyword evidence="10" id="KW-0408">Iron</keyword>
<dbReference type="GO" id="GO:0141093">
    <property type="term" value="F:5-amino-6-(D-ribitylamino)uracil--L-tyrosine 4-hydroxyphenyl transferase activity"/>
    <property type="evidence" value="ECO:0007669"/>
    <property type="project" value="UniProtKB-EC"/>
</dbReference>
<dbReference type="CDD" id="cd01335">
    <property type="entry name" value="Radical_SAM"/>
    <property type="match status" value="2"/>
</dbReference>
<dbReference type="UniPathway" id="UPA00071"/>
<dbReference type="SFLD" id="SFLDS00029">
    <property type="entry name" value="Radical_SAM"/>
    <property type="match status" value="2"/>
</dbReference>
<comment type="catalytic activity">
    <reaction evidence="14">
        <text>5-amino-5-(4-hydroxybenzyl)-6-(D-ribitylimino)-5,6-dihydrouracil + S-adenosyl-L-methionine = 7,8-didemethyl-8-hydroxy-5-deazariboflavin + 5'-deoxyadenosine + L-methionine + NH4(+) + H(+)</text>
        <dbReference type="Rhea" id="RHEA:55204"/>
        <dbReference type="ChEBI" id="CHEBI:15378"/>
        <dbReference type="ChEBI" id="CHEBI:17319"/>
        <dbReference type="ChEBI" id="CHEBI:28938"/>
        <dbReference type="ChEBI" id="CHEBI:57844"/>
        <dbReference type="ChEBI" id="CHEBI:59789"/>
        <dbReference type="ChEBI" id="CHEBI:59904"/>
        <dbReference type="ChEBI" id="CHEBI:85936"/>
        <dbReference type="EC" id="4.3.1.32"/>
    </reaction>
</comment>
<dbReference type="InterPro" id="IPR002835">
    <property type="entry name" value="CofC"/>
</dbReference>
<dbReference type="InterPro" id="IPR019940">
    <property type="entry name" value="CofH_family"/>
</dbReference>
<evidence type="ECO:0000256" key="13">
    <source>
        <dbReference type="ARBA" id="ARBA00048468"/>
    </source>
</evidence>
<keyword evidence="6" id="KW-0004">4Fe-4S</keyword>
<evidence type="ECO:0000256" key="10">
    <source>
        <dbReference type="ARBA" id="ARBA00023004"/>
    </source>
</evidence>
<keyword evidence="8" id="KW-0949">S-adenosyl-L-methionine</keyword>
<evidence type="ECO:0000256" key="9">
    <source>
        <dbReference type="ARBA" id="ARBA00022723"/>
    </source>
</evidence>
<dbReference type="AlphaFoldDB" id="A0A1I5QYW0"/>
<dbReference type="SUPFAM" id="SSF102114">
    <property type="entry name" value="Radical SAM enzymes"/>
    <property type="match status" value="2"/>
</dbReference>
<dbReference type="InterPro" id="IPR020050">
    <property type="entry name" value="FO_synthase_su2"/>
</dbReference>
<protein>
    <recommendedName>
        <fullName evidence="15">3-phospho-D-glycerate guanylyltransferase</fullName>
        <shortName evidence="15">3PG guanylyltransferase</shortName>
        <ecNumber evidence="15">2.7.7.106</ecNumber>
    </recommendedName>
</protein>
<evidence type="ECO:0000256" key="11">
    <source>
        <dbReference type="ARBA" id="ARBA00023014"/>
    </source>
</evidence>
<dbReference type="Proteomes" id="UP000243084">
    <property type="component" value="Unassembled WGS sequence"/>
</dbReference>
<evidence type="ECO:0000313" key="18">
    <source>
        <dbReference type="Proteomes" id="UP000243084"/>
    </source>
</evidence>
<evidence type="ECO:0000256" key="3">
    <source>
        <dbReference type="ARBA" id="ARBA00004712"/>
    </source>
</evidence>
<keyword evidence="7 15" id="KW-0808">Transferase</keyword>
<evidence type="ECO:0000256" key="15">
    <source>
        <dbReference type="HAMAP-Rule" id="MF_02114"/>
    </source>
</evidence>
<evidence type="ECO:0000256" key="14">
    <source>
        <dbReference type="ARBA" id="ARBA00048974"/>
    </source>
</evidence>
<dbReference type="PANTHER" id="PTHR43076:SF1">
    <property type="entry name" value="LIPOYL SYNTHASE 2"/>
    <property type="match status" value="1"/>
</dbReference>
<evidence type="ECO:0000256" key="7">
    <source>
        <dbReference type="ARBA" id="ARBA00022679"/>
    </source>
</evidence>
<dbReference type="Gene3D" id="3.90.550.10">
    <property type="entry name" value="Spore Coat Polysaccharide Biosynthesis Protein SpsA, Chain A"/>
    <property type="match status" value="1"/>
</dbReference>
<dbReference type="Pfam" id="PF01983">
    <property type="entry name" value="CofC"/>
    <property type="match status" value="1"/>
</dbReference>
<dbReference type="GO" id="GO:0043814">
    <property type="term" value="F:phospholactate guanylyltransferase activity"/>
    <property type="evidence" value="ECO:0007669"/>
    <property type="project" value="InterPro"/>
</dbReference>
<keyword evidence="15" id="KW-0342">GTP-binding</keyword>
<dbReference type="Gene3D" id="3.20.20.70">
    <property type="entry name" value="Aldolase class I"/>
    <property type="match status" value="2"/>
</dbReference>
<dbReference type="NCBIfam" id="NF004884">
    <property type="entry name" value="PRK06245.1"/>
    <property type="match status" value="1"/>
</dbReference>
<dbReference type="UniPathway" id="UPA00072"/>
<evidence type="ECO:0000256" key="2">
    <source>
        <dbReference type="ARBA" id="ARBA00003692"/>
    </source>
</evidence>
<proteinExistence type="inferred from homology"/>
<dbReference type="GO" id="GO:0005525">
    <property type="term" value="F:GTP binding"/>
    <property type="evidence" value="ECO:0007669"/>
    <property type="project" value="UniProtKB-KW"/>
</dbReference>
<dbReference type="RefSeq" id="WP_092428776.1">
    <property type="nucleotide sequence ID" value="NZ_FOXM01000003.1"/>
</dbReference>
<dbReference type="PANTHER" id="PTHR43076">
    <property type="entry name" value="FO SYNTHASE (COFH)"/>
    <property type="match status" value="1"/>
</dbReference>